<keyword evidence="2" id="KW-1185">Reference proteome</keyword>
<gene>
    <name evidence="1" type="ORF">ACEN34_00605</name>
</gene>
<protein>
    <submittedName>
        <fullName evidence="1">Uncharacterized protein</fullName>
    </submittedName>
</protein>
<organism evidence="1 2">
    <name type="scientific">Loigolactobacillus zhaoyuanensis</name>
    <dbReference type="NCBI Taxonomy" id="2486017"/>
    <lineage>
        <taxon>Bacteria</taxon>
        <taxon>Bacillati</taxon>
        <taxon>Bacillota</taxon>
        <taxon>Bacilli</taxon>
        <taxon>Lactobacillales</taxon>
        <taxon>Lactobacillaceae</taxon>
        <taxon>Loigolactobacillus</taxon>
    </lineage>
</organism>
<accession>A0ABW8U8B8</accession>
<dbReference type="EMBL" id="JBGQPK010000001">
    <property type="protein sequence ID" value="MFL2028121.1"/>
    <property type="molecule type" value="Genomic_DNA"/>
</dbReference>
<sequence length="150" mass="17045">MADKSVVLDHIVITKQGSSIKLGIDLHGEKINTIAYDGTLLSKYFAPKKTIHIDRDEFNVFYHSLLELCMLTWKNFTPKEENSFGSDYSETYEKKFDNNYYFDVGEDADDGTFKIFIDGFPDGGFGSIRFNKIKSQALVYDVAQLLGVKS</sequence>
<evidence type="ECO:0000313" key="2">
    <source>
        <dbReference type="Proteomes" id="UP001625389"/>
    </source>
</evidence>
<name>A0ABW8U8B8_9LACO</name>
<evidence type="ECO:0000313" key="1">
    <source>
        <dbReference type="EMBL" id="MFL2028121.1"/>
    </source>
</evidence>
<dbReference type="RefSeq" id="WP_407136686.1">
    <property type="nucleotide sequence ID" value="NZ_JBGQPK010000001.1"/>
</dbReference>
<proteinExistence type="predicted"/>
<dbReference type="Proteomes" id="UP001625389">
    <property type="component" value="Unassembled WGS sequence"/>
</dbReference>
<comment type="caution">
    <text evidence="1">The sequence shown here is derived from an EMBL/GenBank/DDBJ whole genome shotgun (WGS) entry which is preliminary data.</text>
</comment>
<reference evidence="1 2" key="1">
    <citation type="submission" date="2024-08" db="EMBL/GenBank/DDBJ databases">
        <authorList>
            <person name="Arias E."/>
        </authorList>
    </citation>
    <scope>NUCLEOTIDE SEQUENCE [LARGE SCALE GENOMIC DNA]</scope>
    <source>
        <strain evidence="1 2">FAM 25317</strain>
    </source>
</reference>